<evidence type="ECO:0000313" key="2">
    <source>
        <dbReference type="Proteomes" id="UP000282311"/>
    </source>
</evidence>
<organism evidence="1 2">
    <name type="scientific">Paenibacillus ginsengarvi</name>
    <dbReference type="NCBI Taxonomy" id="400777"/>
    <lineage>
        <taxon>Bacteria</taxon>
        <taxon>Bacillati</taxon>
        <taxon>Bacillota</taxon>
        <taxon>Bacilli</taxon>
        <taxon>Bacillales</taxon>
        <taxon>Paenibacillaceae</taxon>
        <taxon>Paenibacillus</taxon>
    </lineage>
</organism>
<comment type="caution">
    <text evidence="1">The sequence shown here is derived from an EMBL/GenBank/DDBJ whole genome shotgun (WGS) entry which is preliminary data.</text>
</comment>
<evidence type="ECO:0000313" key="1">
    <source>
        <dbReference type="EMBL" id="RKN71258.1"/>
    </source>
</evidence>
<dbReference type="EMBL" id="RBAH01000029">
    <property type="protein sequence ID" value="RKN71258.1"/>
    <property type="molecule type" value="Genomic_DNA"/>
</dbReference>
<dbReference type="RefSeq" id="WP_120750892.1">
    <property type="nucleotide sequence ID" value="NZ_RBAH01000029.1"/>
</dbReference>
<gene>
    <name evidence="1" type="ORF">D7M11_29635</name>
</gene>
<reference evidence="1 2" key="1">
    <citation type="journal article" date="2007" name="Int. J. Syst. Evol. Microbiol.">
        <title>Paenibacillus ginsengarvi sp. nov., isolated from soil from ginseng cultivation.</title>
        <authorList>
            <person name="Yoon M.H."/>
            <person name="Ten L.N."/>
            <person name="Im W.T."/>
        </authorList>
    </citation>
    <scope>NUCLEOTIDE SEQUENCE [LARGE SCALE GENOMIC DNA]</scope>
    <source>
        <strain evidence="1 2">KCTC 13059</strain>
    </source>
</reference>
<protein>
    <submittedName>
        <fullName evidence="1">Uncharacterized protein</fullName>
    </submittedName>
</protein>
<dbReference type="OrthoDB" id="2613405at2"/>
<accession>A0A3B0BG39</accession>
<name>A0A3B0BG39_9BACL</name>
<dbReference type="Proteomes" id="UP000282311">
    <property type="component" value="Unassembled WGS sequence"/>
</dbReference>
<proteinExistence type="predicted"/>
<sequence length="109" mass="12426">MEIKHQIRCSGSDVLVCEDGRSYQLTIQALTNPLGFGQALGTFDTLEEAIEGAEHFCLVYRIAKEHGYYLKNDELVRHEGKPIAVQWLLERRFTEQEWCELIASRAAAV</sequence>
<keyword evidence="2" id="KW-1185">Reference proteome</keyword>
<dbReference type="AlphaFoldDB" id="A0A3B0BG39"/>